<keyword evidence="3" id="KW-0964">Secreted</keyword>
<feature type="domain" description="TGF-beta family profile" evidence="11">
    <location>
        <begin position="117"/>
        <end position="230"/>
    </location>
</feature>
<dbReference type="GO" id="GO:0008083">
    <property type="term" value="F:growth factor activity"/>
    <property type="evidence" value="ECO:0007669"/>
    <property type="project" value="UniProtKB-KW"/>
</dbReference>
<dbReference type="PROSITE" id="PS00250">
    <property type="entry name" value="TGF_BETA_1"/>
    <property type="match status" value="1"/>
</dbReference>
<dbReference type="InterPro" id="IPR017948">
    <property type="entry name" value="TGFb_CS"/>
</dbReference>
<protein>
    <recommendedName>
        <fullName evidence="11">TGF-beta family profile domain-containing protein</fullName>
    </recommendedName>
</protein>
<evidence type="ECO:0000256" key="9">
    <source>
        <dbReference type="SAM" id="MobiDB-lite"/>
    </source>
</evidence>
<comment type="subcellular location">
    <subcellularLocation>
        <location evidence="1">Secreted</location>
    </subcellularLocation>
</comment>
<evidence type="ECO:0000313" key="13">
    <source>
        <dbReference type="Proteomes" id="UP001634394"/>
    </source>
</evidence>
<keyword evidence="4 10" id="KW-0732">Signal</keyword>
<feature type="region of interest" description="Disordered" evidence="9">
    <location>
        <begin position="111"/>
        <end position="131"/>
    </location>
</feature>
<dbReference type="Gene3D" id="2.10.90.10">
    <property type="entry name" value="Cystine-knot cytokines"/>
    <property type="match status" value="1"/>
</dbReference>
<dbReference type="Pfam" id="PF00019">
    <property type="entry name" value="TGF_beta"/>
    <property type="match status" value="1"/>
</dbReference>
<evidence type="ECO:0000256" key="4">
    <source>
        <dbReference type="ARBA" id="ARBA00022729"/>
    </source>
</evidence>
<evidence type="ECO:0000256" key="7">
    <source>
        <dbReference type="ARBA" id="ARBA00023180"/>
    </source>
</evidence>
<dbReference type="PANTHER" id="PTHR11848:SF263">
    <property type="entry name" value="PROTEIN DECAPENTAPLEGIC"/>
    <property type="match status" value="1"/>
</dbReference>
<dbReference type="InterPro" id="IPR029034">
    <property type="entry name" value="Cystine-knot_cytokine"/>
</dbReference>
<proteinExistence type="inferred from homology"/>
<dbReference type="EMBL" id="JBJQND010000001">
    <property type="protein sequence ID" value="KAL3888047.1"/>
    <property type="molecule type" value="Genomic_DNA"/>
</dbReference>
<keyword evidence="13" id="KW-1185">Reference proteome</keyword>
<dbReference type="PROSITE" id="PS51362">
    <property type="entry name" value="TGF_BETA_2"/>
    <property type="match status" value="1"/>
</dbReference>
<comment type="caution">
    <text evidence="12">The sequence shown here is derived from an EMBL/GenBank/DDBJ whole genome shotgun (WGS) entry which is preliminary data.</text>
</comment>
<sequence>MHKVGSLTCIIIFSLTLVPHLYKNFYCDSTVHTSENGLDFVSDENQLSSSTKENSEQEQRNHLGLSQEKVTKISIPGQDIPFQSERLGDEARENKQTSLSVIFQMSNDVLNDTPSERKRRHSAGQQPTTSQCQRHPLYVNFTTLGWNSWIIAPPGYNAYYCDGECPLQLVNFDSTKHAHIQGLMSISNPTIPKPCCVPTKLSSISMAYTVNATVYAEVWDGMVVEACGCR</sequence>
<accession>A0ABD3XP80</accession>
<evidence type="ECO:0000256" key="5">
    <source>
        <dbReference type="ARBA" id="ARBA00023030"/>
    </source>
</evidence>
<feature type="region of interest" description="Disordered" evidence="9">
    <location>
        <begin position="45"/>
        <end position="67"/>
    </location>
</feature>
<dbReference type="PRINTS" id="PR00669">
    <property type="entry name" value="INHIBINA"/>
</dbReference>
<dbReference type="FunFam" id="2.10.90.10:FF:000001">
    <property type="entry name" value="Bone morphogenetic protein 4"/>
    <property type="match status" value="1"/>
</dbReference>
<evidence type="ECO:0000313" key="12">
    <source>
        <dbReference type="EMBL" id="KAL3888047.1"/>
    </source>
</evidence>
<evidence type="ECO:0000256" key="2">
    <source>
        <dbReference type="ARBA" id="ARBA00006656"/>
    </source>
</evidence>
<feature type="signal peptide" evidence="10">
    <location>
        <begin position="1"/>
        <end position="23"/>
    </location>
</feature>
<evidence type="ECO:0000256" key="1">
    <source>
        <dbReference type="ARBA" id="ARBA00004613"/>
    </source>
</evidence>
<keyword evidence="7" id="KW-0325">Glycoprotein</keyword>
<dbReference type="InterPro" id="IPR001839">
    <property type="entry name" value="TGF-b_C"/>
</dbReference>
<keyword evidence="6" id="KW-1015">Disulfide bond</keyword>
<dbReference type="InterPro" id="IPR015615">
    <property type="entry name" value="TGF-beta-rel"/>
</dbReference>
<evidence type="ECO:0000259" key="11">
    <source>
        <dbReference type="PROSITE" id="PS51362"/>
    </source>
</evidence>
<evidence type="ECO:0000256" key="10">
    <source>
        <dbReference type="SAM" id="SignalP"/>
    </source>
</evidence>
<name>A0ABD3XP80_SINWO</name>
<comment type="similarity">
    <text evidence="2 8">Belongs to the TGF-beta family.</text>
</comment>
<dbReference type="GO" id="GO:0005576">
    <property type="term" value="C:extracellular region"/>
    <property type="evidence" value="ECO:0007669"/>
    <property type="project" value="UniProtKB-SubCell"/>
</dbReference>
<evidence type="ECO:0000256" key="3">
    <source>
        <dbReference type="ARBA" id="ARBA00022525"/>
    </source>
</evidence>
<gene>
    <name evidence="12" type="ORF">ACJMK2_000430</name>
</gene>
<organism evidence="12 13">
    <name type="scientific">Sinanodonta woodiana</name>
    <name type="common">Chinese pond mussel</name>
    <name type="synonym">Anodonta woodiana</name>
    <dbReference type="NCBI Taxonomy" id="1069815"/>
    <lineage>
        <taxon>Eukaryota</taxon>
        <taxon>Metazoa</taxon>
        <taxon>Spiralia</taxon>
        <taxon>Lophotrochozoa</taxon>
        <taxon>Mollusca</taxon>
        <taxon>Bivalvia</taxon>
        <taxon>Autobranchia</taxon>
        <taxon>Heteroconchia</taxon>
        <taxon>Palaeoheterodonta</taxon>
        <taxon>Unionida</taxon>
        <taxon>Unionoidea</taxon>
        <taxon>Unionidae</taxon>
        <taxon>Unioninae</taxon>
        <taxon>Sinanodonta</taxon>
    </lineage>
</organism>
<dbReference type="PANTHER" id="PTHR11848">
    <property type="entry name" value="TGF-BETA FAMILY"/>
    <property type="match status" value="1"/>
</dbReference>
<dbReference type="SUPFAM" id="SSF57501">
    <property type="entry name" value="Cystine-knot cytokines"/>
    <property type="match status" value="1"/>
</dbReference>
<dbReference type="AlphaFoldDB" id="A0ABD3XP80"/>
<dbReference type="SMART" id="SM00204">
    <property type="entry name" value="TGFB"/>
    <property type="match status" value="1"/>
</dbReference>
<evidence type="ECO:0000256" key="8">
    <source>
        <dbReference type="RuleBase" id="RU000354"/>
    </source>
</evidence>
<evidence type="ECO:0000256" key="6">
    <source>
        <dbReference type="ARBA" id="ARBA00023157"/>
    </source>
</evidence>
<keyword evidence="5 8" id="KW-0339">Growth factor</keyword>
<reference evidence="12 13" key="1">
    <citation type="submission" date="2024-11" db="EMBL/GenBank/DDBJ databases">
        <title>Chromosome-level genome assembly of the freshwater bivalve Anodonta woodiana.</title>
        <authorList>
            <person name="Chen X."/>
        </authorList>
    </citation>
    <scope>NUCLEOTIDE SEQUENCE [LARGE SCALE GENOMIC DNA]</scope>
    <source>
        <strain evidence="12">MN2024</strain>
        <tissue evidence="12">Gills</tissue>
    </source>
</reference>
<feature type="chain" id="PRO_5044893916" description="TGF-beta family profile domain-containing protein" evidence="10">
    <location>
        <begin position="24"/>
        <end position="230"/>
    </location>
</feature>
<dbReference type="Proteomes" id="UP001634394">
    <property type="component" value="Unassembled WGS sequence"/>
</dbReference>